<keyword evidence="4" id="KW-0812">Transmembrane</keyword>
<evidence type="ECO:0000313" key="7">
    <source>
        <dbReference type="Proteomes" id="UP000256650"/>
    </source>
</evidence>
<accession>A0A3D8IFR3</accession>
<dbReference type="InterPro" id="IPR036013">
    <property type="entry name" value="Band_7/SPFH_dom_sf"/>
</dbReference>
<dbReference type="AlphaFoldDB" id="A0A3D8IFR3"/>
<organism evidence="6 7">
    <name type="scientific">Helicobacter ganmani</name>
    <dbReference type="NCBI Taxonomy" id="60246"/>
    <lineage>
        <taxon>Bacteria</taxon>
        <taxon>Pseudomonadati</taxon>
        <taxon>Campylobacterota</taxon>
        <taxon>Epsilonproteobacteria</taxon>
        <taxon>Campylobacterales</taxon>
        <taxon>Helicobacteraceae</taxon>
        <taxon>Helicobacter</taxon>
    </lineage>
</organism>
<dbReference type="PANTHER" id="PTHR23222:SF0">
    <property type="entry name" value="PROHIBITIN 1"/>
    <property type="match status" value="1"/>
</dbReference>
<dbReference type="Pfam" id="PF01145">
    <property type="entry name" value="Band_7"/>
    <property type="match status" value="1"/>
</dbReference>
<reference evidence="6 7" key="1">
    <citation type="submission" date="2018-04" db="EMBL/GenBank/DDBJ databases">
        <title>Novel Campyloabacter and Helicobacter Species and Strains.</title>
        <authorList>
            <person name="Mannion A.J."/>
            <person name="Shen Z."/>
            <person name="Fox J.G."/>
        </authorList>
    </citation>
    <scope>NUCLEOTIDE SEQUENCE [LARGE SCALE GENOMIC DNA]</scope>
    <source>
        <strain evidence="6 7">MIT 99-5101</strain>
    </source>
</reference>
<feature type="compositionally biased region" description="Low complexity" evidence="3">
    <location>
        <begin position="14"/>
        <end position="28"/>
    </location>
</feature>
<proteinExistence type="predicted"/>
<feature type="region of interest" description="Disordered" evidence="3">
    <location>
        <begin position="1"/>
        <end position="49"/>
    </location>
</feature>
<keyword evidence="4" id="KW-1133">Transmembrane helix</keyword>
<dbReference type="CDD" id="cd03401">
    <property type="entry name" value="SPFH_prohibitin"/>
    <property type="match status" value="1"/>
</dbReference>
<name>A0A3D8IFR3_9HELI</name>
<sequence>MPIDLNEHLRQKNRNYNDSNTSNNSNNDKGGGNSGNNKNRGFQTPKMPNFSMPNGKKMVGLYLLVILVILLFLLKPFTIINSGEVGVKITTGEFDPTPLQPGIHFYIPGIQKIIAVNTKVRIAEFTSVETSSYRNRDEGSLRNQAISVLDSRGLSVSVELAVQYRLDPLSVPQTIATWGQNWEERIITPVIREIVRNVVGSFPAEELPTKRNEIATLIDHKFRENINGLENRPVELVSIQLTEIVLPVAIKEQIERVQVARQEAERARYEVERAKQEAEKKAALAKGVADATIIEADAQAKANRLISQSLNSPLLQLRQIEVQGKFNEALQNNRDAKIFLTPGGATPNIWLDSKDNQRATSVSN</sequence>
<evidence type="ECO:0000313" key="6">
    <source>
        <dbReference type="EMBL" id="RDU63835.1"/>
    </source>
</evidence>
<dbReference type="EMBL" id="NXLS01000002">
    <property type="protein sequence ID" value="RDU63835.1"/>
    <property type="molecule type" value="Genomic_DNA"/>
</dbReference>
<feature type="domain" description="Band 7" evidence="5">
    <location>
        <begin position="75"/>
        <end position="258"/>
    </location>
</feature>
<dbReference type="GeneID" id="82535285"/>
<evidence type="ECO:0000256" key="1">
    <source>
        <dbReference type="ARBA" id="ARBA00004167"/>
    </source>
</evidence>
<feature type="transmembrane region" description="Helical" evidence="4">
    <location>
        <begin position="59"/>
        <end position="80"/>
    </location>
</feature>
<dbReference type="GO" id="GO:0016020">
    <property type="term" value="C:membrane"/>
    <property type="evidence" value="ECO:0007669"/>
    <property type="project" value="UniProtKB-SubCell"/>
</dbReference>
<keyword evidence="2" id="KW-0175">Coiled coil</keyword>
<dbReference type="InterPro" id="IPR001107">
    <property type="entry name" value="Band_7"/>
</dbReference>
<dbReference type="PANTHER" id="PTHR23222">
    <property type="entry name" value="PROHIBITIN"/>
    <property type="match status" value="1"/>
</dbReference>
<evidence type="ECO:0000256" key="2">
    <source>
        <dbReference type="SAM" id="Coils"/>
    </source>
</evidence>
<dbReference type="Gene3D" id="3.30.479.30">
    <property type="entry name" value="Band 7 domain"/>
    <property type="match status" value="1"/>
</dbReference>
<comment type="caution">
    <text evidence="6">The sequence shown here is derived from an EMBL/GenBank/DDBJ whole genome shotgun (WGS) entry which is preliminary data.</text>
</comment>
<evidence type="ECO:0000256" key="3">
    <source>
        <dbReference type="SAM" id="MobiDB-lite"/>
    </source>
</evidence>
<dbReference type="SMART" id="SM00244">
    <property type="entry name" value="PHB"/>
    <property type="match status" value="1"/>
</dbReference>
<dbReference type="InterPro" id="IPR000163">
    <property type="entry name" value="Prohibitin"/>
</dbReference>
<keyword evidence="4" id="KW-0472">Membrane</keyword>
<feature type="compositionally biased region" description="Basic and acidic residues" evidence="3">
    <location>
        <begin position="1"/>
        <end position="10"/>
    </location>
</feature>
<dbReference type="PRINTS" id="PR00679">
    <property type="entry name" value="PROHIBITIN"/>
</dbReference>
<dbReference type="SUPFAM" id="SSF117892">
    <property type="entry name" value="Band 7/SPFH domain"/>
    <property type="match status" value="1"/>
</dbReference>
<dbReference type="Proteomes" id="UP000256650">
    <property type="component" value="Unassembled WGS sequence"/>
</dbReference>
<gene>
    <name evidence="6" type="ORF">CQA43_03180</name>
</gene>
<keyword evidence="7" id="KW-1185">Reference proteome</keyword>
<protein>
    <recommendedName>
        <fullName evidence="5">Band 7 domain-containing protein</fullName>
    </recommendedName>
</protein>
<dbReference type="RefSeq" id="WP_115551160.1">
    <property type="nucleotide sequence ID" value="NZ_CAONBV010000062.1"/>
</dbReference>
<comment type="subcellular location">
    <subcellularLocation>
        <location evidence="1">Membrane</location>
        <topology evidence="1">Single-pass membrane protein</topology>
    </subcellularLocation>
</comment>
<feature type="coiled-coil region" evidence="2">
    <location>
        <begin position="250"/>
        <end position="286"/>
    </location>
</feature>
<evidence type="ECO:0000256" key="4">
    <source>
        <dbReference type="SAM" id="Phobius"/>
    </source>
</evidence>
<evidence type="ECO:0000259" key="5">
    <source>
        <dbReference type="SMART" id="SM00244"/>
    </source>
</evidence>
<dbReference type="OrthoDB" id="9812991at2"/>